<feature type="compositionally biased region" description="Low complexity" evidence="10">
    <location>
        <begin position="314"/>
        <end position="323"/>
    </location>
</feature>
<feature type="region of interest" description="Disordered" evidence="10">
    <location>
        <begin position="1"/>
        <end position="49"/>
    </location>
</feature>
<evidence type="ECO:0000256" key="6">
    <source>
        <dbReference type="ARBA" id="ARBA00037281"/>
    </source>
</evidence>
<accession>A0A4V0YEE9</accession>
<evidence type="ECO:0000313" key="13">
    <source>
        <dbReference type="Proteomes" id="UP000291758"/>
    </source>
</evidence>
<feature type="compositionally biased region" description="Low complexity" evidence="10">
    <location>
        <begin position="269"/>
        <end position="296"/>
    </location>
</feature>
<feature type="region of interest" description="Disordered" evidence="10">
    <location>
        <begin position="264"/>
        <end position="394"/>
    </location>
</feature>
<feature type="compositionally biased region" description="Polar residues" evidence="10">
    <location>
        <begin position="298"/>
        <end position="312"/>
    </location>
</feature>
<dbReference type="SUPFAM" id="SSF53448">
    <property type="entry name" value="Nucleotide-diphospho-sugar transferases"/>
    <property type="match status" value="1"/>
</dbReference>
<dbReference type="PANTHER" id="PTHR43646">
    <property type="entry name" value="GLYCOSYLTRANSFERASE"/>
    <property type="match status" value="1"/>
</dbReference>
<evidence type="ECO:0000256" key="10">
    <source>
        <dbReference type="SAM" id="MobiDB-lite"/>
    </source>
</evidence>
<evidence type="ECO:0000256" key="2">
    <source>
        <dbReference type="ARBA" id="ARBA00022475"/>
    </source>
</evidence>
<evidence type="ECO:0000256" key="5">
    <source>
        <dbReference type="ARBA" id="ARBA00023136"/>
    </source>
</evidence>
<evidence type="ECO:0000256" key="9">
    <source>
        <dbReference type="ARBA" id="ARBA00040345"/>
    </source>
</evidence>
<evidence type="ECO:0000256" key="1">
    <source>
        <dbReference type="ARBA" id="ARBA00004236"/>
    </source>
</evidence>
<feature type="compositionally biased region" description="Basic residues" evidence="10">
    <location>
        <begin position="1"/>
        <end position="28"/>
    </location>
</feature>
<organism evidence="12 13">
    <name type="scientific">Xylanimonas allomyrinae</name>
    <dbReference type="NCBI Taxonomy" id="2509459"/>
    <lineage>
        <taxon>Bacteria</taxon>
        <taxon>Bacillati</taxon>
        <taxon>Actinomycetota</taxon>
        <taxon>Actinomycetes</taxon>
        <taxon>Micrococcales</taxon>
        <taxon>Promicromonosporaceae</taxon>
        <taxon>Xylanimonas</taxon>
    </lineage>
</organism>
<keyword evidence="13" id="KW-1185">Reference proteome</keyword>
<comment type="function">
    <text evidence="6">Catalyzes the glycosylation of 4,4'-diaponeurosporenoate, i.e. the esterification of glucose at the C1'' position with the carboxyl group of 4,4'-diaponeurosporenic acid, to form glycosyl-4,4'-diaponeurosporenoate. This is a step in the biosynthesis of staphyloxanthin, an orange pigment present in most staphylococci strains.</text>
</comment>
<comment type="similarity">
    <text evidence="8">Belongs to the glycosyltransferase 2 family. CrtQ subfamily.</text>
</comment>
<dbReference type="PANTHER" id="PTHR43646:SF2">
    <property type="entry name" value="GLYCOSYLTRANSFERASE 2-LIKE DOMAIN-CONTAINING PROTEIN"/>
    <property type="match status" value="1"/>
</dbReference>
<dbReference type="AlphaFoldDB" id="A0A4V0YEE9"/>
<dbReference type="Pfam" id="PF00535">
    <property type="entry name" value="Glycos_transf_2"/>
    <property type="match status" value="1"/>
</dbReference>
<evidence type="ECO:0000256" key="8">
    <source>
        <dbReference type="ARBA" id="ARBA00038120"/>
    </source>
</evidence>
<dbReference type="GO" id="GO:0005886">
    <property type="term" value="C:plasma membrane"/>
    <property type="evidence" value="ECO:0007669"/>
    <property type="project" value="UniProtKB-SubCell"/>
</dbReference>
<dbReference type="EMBL" id="CP035495">
    <property type="protein sequence ID" value="QAY63971.1"/>
    <property type="molecule type" value="Genomic_DNA"/>
</dbReference>
<proteinExistence type="inferred from homology"/>
<dbReference type="KEGG" id="xyl:ET495_12870"/>
<keyword evidence="2" id="KW-1003">Cell membrane</keyword>
<evidence type="ECO:0000256" key="7">
    <source>
        <dbReference type="ARBA" id="ARBA00037904"/>
    </source>
</evidence>
<evidence type="ECO:0000259" key="11">
    <source>
        <dbReference type="Pfam" id="PF00535"/>
    </source>
</evidence>
<dbReference type="Gene3D" id="3.90.550.10">
    <property type="entry name" value="Spore Coat Polysaccharide Biosynthesis Protein SpsA, Chain A"/>
    <property type="match status" value="1"/>
</dbReference>
<evidence type="ECO:0000256" key="3">
    <source>
        <dbReference type="ARBA" id="ARBA00022676"/>
    </source>
</evidence>
<comment type="subcellular location">
    <subcellularLocation>
        <location evidence="1">Cell membrane</location>
    </subcellularLocation>
</comment>
<dbReference type="Proteomes" id="UP000291758">
    <property type="component" value="Chromosome"/>
</dbReference>
<feature type="domain" description="Glycosyltransferase 2-like" evidence="11">
    <location>
        <begin position="57"/>
        <end position="191"/>
    </location>
</feature>
<evidence type="ECO:0000313" key="12">
    <source>
        <dbReference type="EMBL" id="QAY63971.1"/>
    </source>
</evidence>
<dbReference type="InterPro" id="IPR029044">
    <property type="entry name" value="Nucleotide-diphossugar_trans"/>
</dbReference>
<reference evidence="12 13" key="1">
    <citation type="submission" date="2019-01" db="EMBL/GenBank/DDBJ databases">
        <title>Genome sequencing of strain 2JSPR-7.</title>
        <authorList>
            <person name="Heo J."/>
            <person name="Kim S.-J."/>
            <person name="Kim J.-S."/>
            <person name="Hong S.-B."/>
            <person name="Kwon S.-W."/>
        </authorList>
    </citation>
    <scope>NUCLEOTIDE SEQUENCE [LARGE SCALE GENOMIC DNA]</scope>
    <source>
        <strain evidence="12 13">2JSPR-7</strain>
    </source>
</reference>
<dbReference type="OrthoDB" id="9771846at2"/>
<evidence type="ECO:0000256" key="4">
    <source>
        <dbReference type="ARBA" id="ARBA00022679"/>
    </source>
</evidence>
<comment type="pathway">
    <text evidence="7">Carotenoid biosynthesis; staphyloxanthin biosynthesis; staphyloxanthin from farnesyl diphosphate: step 4/5.</text>
</comment>
<keyword evidence="5" id="KW-0472">Membrane</keyword>
<gene>
    <name evidence="12" type="ORF">ET495_12870</name>
</gene>
<dbReference type="InterPro" id="IPR001173">
    <property type="entry name" value="Glyco_trans_2-like"/>
</dbReference>
<keyword evidence="3" id="KW-0328">Glycosyltransferase</keyword>
<sequence>MAHHRRVAAARTGRRRGARGRGRRRRAGSPRAGSRRAGPGRGRCRRRGEVPMNPAASVVIPAHDEAAVLPGLLAPLTSAGLFEVVVVANGCTDATAAVARAAGARVVEIAAPSKTAALNAGDAAARAFPRVYLDADVAVGPTALLALADALRARPGPVVGAPTLRVDTAGASWAVRQHYRVWALSDYRRAGHVGSGIYAVNAAGRARWGQFPDVVADDRFVQQLFAPAERVTLPDHVFAVRSPRTMRAFWRRATRIHRGNQELRGVVVAGPGSTGAADAGPGGPRRTASGAAGRSAQKGRSAQAGRSAQKGRSAQGARPTARAGTRRRAGREVRAGPGGSGSCDVWRGGRGCGRRSSSTASGTGSRRSGHASRRPCAGRWPGTATRPRVPGRST</sequence>
<feature type="compositionally biased region" description="Low complexity" evidence="10">
    <location>
        <begin position="354"/>
        <end position="366"/>
    </location>
</feature>
<name>A0A4V0YEE9_9MICO</name>
<keyword evidence="4 12" id="KW-0808">Transferase</keyword>
<dbReference type="GO" id="GO:0016757">
    <property type="term" value="F:glycosyltransferase activity"/>
    <property type="evidence" value="ECO:0007669"/>
    <property type="project" value="UniProtKB-KW"/>
</dbReference>
<protein>
    <recommendedName>
        <fullName evidence="9">4,4'-diaponeurosporenoate glycosyltransferase</fullName>
    </recommendedName>
</protein>